<name>A0AAN7BQQ9_9PEZI</name>
<evidence type="ECO:0000313" key="2">
    <source>
        <dbReference type="EMBL" id="KAK4227755.1"/>
    </source>
</evidence>
<feature type="region of interest" description="Disordered" evidence="1">
    <location>
        <begin position="1"/>
        <end position="65"/>
    </location>
</feature>
<evidence type="ECO:0000313" key="3">
    <source>
        <dbReference type="Proteomes" id="UP001301958"/>
    </source>
</evidence>
<reference evidence="2" key="1">
    <citation type="journal article" date="2023" name="Mol. Phylogenet. Evol.">
        <title>Genome-scale phylogeny and comparative genomics of the fungal order Sordariales.</title>
        <authorList>
            <person name="Hensen N."/>
            <person name="Bonometti L."/>
            <person name="Westerberg I."/>
            <person name="Brannstrom I.O."/>
            <person name="Guillou S."/>
            <person name="Cros-Aarteil S."/>
            <person name="Calhoun S."/>
            <person name="Haridas S."/>
            <person name="Kuo A."/>
            <person name="Mondo S."/>
            <person name="Pangilinan J."/>
            <person name="Riley R."/>
            <person name="LaButti K."/>
            <person name="Andreopoulos B."/>
            <person name="Lipzen A."/>
            <person name="Chen C."/>
            <person name="Yan M."/>
            <person name="Daum C."/>
            <person name="Ng V."/>
            <person name="Clum A."/>
            <person name="Steindorff A."/>
            <person name="Ohm R.A."/>
            <person name="Martin F."/>
            <person name="Silar P."/>
            <person name="Natvig D.O."/>
            <person name="Lalanne C."/>
            <person name="Gautier V."/>
            <person name="Ament-Velasquez S.L."/>
            <person name="Kruys A."/>
            <person name="Hutchinson M.I."/>
            <person name="Powell A.J."/>
            <person name="Barry K."/>
            <person name="Miller A.N."/>
            <person name="Grigoriev I.V."/>
            <person name="Debuchy R."/>
            <person name="Gladieux P."/>
            <person name="Hiltunen Thoren M."/>
            <person name="Johannesson H."/>
        </authorList>
    </citation>
    <scope>NUCLEOTIDE SEQUENCE</scope>
    <source>
        <strain evidence="2">CBS 990.96</strain>
    </source>
</reference>
<sequence length="65" mass="7285">MAPHKEDSPERGLGNGHSTERNVPKPGEYIQFDHLPPGGPLNRWSQYMTRGHDFPGAQASWSLFP</sequence>
<comment type="caution">
    <text evidence="2">The sequence shown here is derived from an EMBL/GenBank/DDBJ whole genome shotgun (WGS) entry which is preliminary data.</text>
</comment>
<keyword evidence="3" id="KW-1185">Reference proteome</keyword>
<dbReference type="EMBL" id="MU865327">
    <property type="protein sequence ID" value="KAK4227755.1"/>
    <property type="molecule type" value="Genomic_DNA"/>
</dbReference>
<evidence type="ECO:0000256" key="1">
    <source>
        <dbReference type="SAM" id="MobiDB-lite"/>
    </source>
</evidence>
<protein>
    <submittedName>
        <fullName evidence="2">Uncharacterized protein</fullName>
    </submittedName>
</protein>
<feature type="compositionally biased region" description="Basic and acidic residues" evidence="1">
    <location>
        <begin position="1"/>
        <end position="10"/>
    </location>
</feature>
<accession>A0AAN7BQQ9</accession>
<organism evidence="2 3">
    <name type="scientific">Podospora fimiseda</name>
    <dbReference type="NCBI Taxonomy" id="252190"/>
    <lineage>
        <taxon>Eukaryota</taxon>
        <taxon>Fungi</taxon>
        <taxon>Dikarya</taxon>
        <taxon>Ascomycota</taxon>
        <taxon>Pezizomycotina</taxon>
        <taxon>Sordariomycetes</taxon>
        <taxon>Sordariomycetidae</taxon>
        <taxon>Sordariales</taxon>
        <taxon>Podosporaceae</taxon>
        <taxon>Podospora</taxon>
    </lineage>
</organism>
<gene>
    <name evidence="2" type="ORF">QBC38DRAFT_363434</name>
</gene>
<proteinExistence type="predicted"/>
<dbReference type="AlphaFoldDB" id="A0AAN7BQQ9"/>
<dbReference type="Proteomes" id="UP001301958">
    <property type="component" value="Unassembled WGS sequence"/>
</dbReference>
<reference evidence="2" key="2">
    <citation type="submission" date="2023-05" db="EMBL/GenBank/DDBJ databases">
        <authorList>
            <consortium name="Lawrence Berkeley National Laboratory"/>
            <person name="Steindorff A."/>
            <person name="Hensen N."/>
            <person name="Bonometti L."/>
            <person name="Westerberg I."/>
            <person name="Brannstrom I.O."/>
            <person name="Guillou S."/>
            <person name="Cros-Aarteil S."/>
            <person name="Calhoun S."/>
            <person name="Haridas S."/>
            <person name="Kuo A."/>
            <person name="Mondo S."/>
            <person name="Pangilinan J."/>
            <person name="Riley R."/>
            <person name="Labutti K."/>
            <person name="Andreopoulos B."/>
            <person name="Lipzen A."/>
            <person name="Chen C."/>
            <person name="Yanf M."/>
            <person name="Daum C."/>
            <person name="Ng V."/>
            <person name="Clum A."/>
            <person name="Ohm R."/>
            <person name="Martin F."/>
            <person name="Silar P."/>
            <person name="Natvig D."/>
            <person name="Lalanne C."/>
            <person name="Gautier V."/>
            <person name="Ament-Velasquez S.L."/>
            <person name="Kruys A."/>
            <person name="Hutchinson M.I."/>
            <person name="Powell A.J."/>
            <person name="Barry K."/>
            <person name="Miller A.N."/>
            <person name="Grigoriev I.V."/>
            <person name="Debuchy R."/>
            <person name="Gladieux P."/>
            <person name="Thoren M.H."/>
            <person name="Johannesson H."/>
        </authorList>
    </citation>
    <scope>NUCLEOTIDE SEQUENCE</scope>
    <source>
        <strain evidence="2">CBS 990.96</strain>
    </source>
</reference>